<name>B4RK47_NEIG2</name>
<organism evidence="1 2">
    <name type="scientific">Neisseria gonorrhoeae (strain NCCP11945)</name>
    <dbReference type="NCBI Taxonomy" id="521006"/>
    <lineage>
        <taxon>Bacteria</taxon>
        <taxon>Pseudomonadati</taxon>
        <taxon>Pseudomonadota</taxon>
        <taxon>Betaproteobacteria</taxon>
        <taxon>Neisseriales</taxon>
        <taxon>Neisseriaceae</taxon>
        <taxon>Neisseria</taxon>
    </lineage>
</organism>
<evidence type="ECO:0000313" key="2">
    <source>
        <dbReference type="Proteomes" id="UP000002564"/>
    </source>
</evidence>
<dbReference type="Proteomes" id="UP000002564">
    <property type="component" value="Chromosome"/>
</dbReference>
<evidence type="ECO:0000313" key="1">
    <source>
        <dbReference type="EMBL" id="ACF29198.1"/>
    </source>
</evidence>
<accession>B4RK47</accession>
<reference evidence="1 2" key="1">
    <citation type="journal article" date="2008" name="J. Bacteriol.">
        <title>Complete genome sequence of Neisseria gonorrhoeae NCCP11945.</title>
        <authorList>
            <person name="Chung G.T."/>
            <person name="Yoo J.S."/>
            <person name="Oh H.B."/>
            <person name="Lee Y.S."/>
            <person name="Cha S.H."/>
            <person name="Kim S.J."/>
            <person name="Yoo C.K."/>
        </authorList>
    </citation>
    <scope>NUCLEOTIDE SEQUENCE [LARGE SCALE GENOMIC DNA]</scope>
    <source>
        <strain evidence="1 2">NCCP11945</strain>
    </source>
</reference>
<dbReference type="AlphaFoldDB" id="B4RK47"/>
<sequence length="74" mass="8444">MPYIAQYQCCERQYSHSSTILLSGKWHRAYPPPLSSFFTSRLPPLAMQNLEAEFAMPVRNVLAGSRQQRGHAYG</sequence>
<dbReference type="EMBL" id="CP001050">
    <property type="protein sequence ID" value="ACF29198.1"/>
    <property type="molecule type" value="Genomic_DNA"/>
</dbReference>
<gene>
    <name evidence="1" type="ordered locus">NGK_0507</name>
</gene>
<dbReference type="KEGG" id="ngk:NGK_0507"/>
<dbReference type="HOGENOM" id="CLU_2684068_0_0_4"/>
<proteinExistence type="predicted"/>
<protein>
    <submittedName>
        <fullName evidence="1">Uncharacterized protein</fullName>
    </submittedName>
</protein>